<dbReference type="AlphaFoldDB" id="A0A934N253"/>
<reference evidence="2" key="1">
    <citation type="submission" date="2020-10" db="EMBL/GenBank/DDBJ databases">
        <title>Ca. Dormibacterota MAGs.</title>
        <authorList>
            <person name="Montgomery K."/>
        </authorList>
    </citation>
    <scope>NUCLEOTIDE SEQUENCE [LARGE SCALE GENOMIC DNA]</scope>
    <source>
        <strain evidence="2">SC8812_S17_10</strain>
    </source>
</reference>
<keyword evidence="1" id="KW-0472">Membrane</keyword>
<organism evidence="2 3">
    <name type="scientific">Candidatus Nephthysia bennettiae</name>
    <dbReference type="NCBI Taxonomy" id="3127016"/>
    <lineage>
        <taxon>Bacteria</taxon>
        <taxon>Bacillati</taxon>
        <taxon>Candidatus Dormiibacterota</taxon>
        <taxon>Candidatus Dormibacteria</taxon>
        <taxon>Candidatus Dormibacterales</taxon>
        <taxon>Candidatus Dormibacteraceae</taxon>
        <taxon>Candidatus Nephthysia</taxon>
    </lineage>
</organism>
<name>A0A934N253_9BACT</name>
<dbReference type="RefSeq" id="WP_338200192.1">
    <property type="nucleotide sequence ID" value="NZ_JAEKNR010000074.1"/>
</dbReference>
<evidence type="ECO:0008006" key="4">
    <source>
        <dbReference type="Google" id="ProtNLM"/>
    </source>
</evidence>
<proteinExistence type="predicted"/>
<keyword evidence="3" id="KW-1185">Reference proteome</keyword>
<keyword evidence="1" id="KW-1133">Transmembrane helix</keyword>
<dbReference type="NCBIfam" id="NF042935">
    <property type="entry name" value="SCO6880_fam"/>
    <property type="match status" value="1"/>
</dbReference>
<dbReference type="Proteomes" id="UP000612893">
    <property type="component" value="Unassembled WGS sequence"/>
</dbReference>
<feature type="transmembrane region" description="Helical" evidence="1">
    <location>
        <begin position="21"/>
        <end position="44"/>
    </location>
</feature>
<dbReference type="EMBL" id="JAEKNR010000074">
    <property type="protein sequence ID" value="MBJ7597740.1"/>
    <property type="molecule type" value="Genomic_DNA"/>
</dbReference>
<feature type="transmembrane region" description="Helical" evidence="1">
    <location>
        <begin position="50"/>
        <end position="71"/>
    </location>
</feature>
<dbReference type="InterPro" id="IPR049978">
    <property type="entry name" value="SCO6880-like"/>
</dbReference>
<sequence length="522" mass="57826">MSQNTSEAQRHRFGPRAKGGIVFGLRGGQLAIMTTVLIVMTVAVRSTSSIAGAVAGLLIFGLGAVVAFLPIRRRPLDQWLPIFASYWNRQLSGHTRWLSRAHLQGHLLEPGGRLRPPRDQPPGLKGVEILSVTADYLSGDLGILRDGKRYVGVSSVQGQSFALMDPDDQARLGNAWASIIGSYGVADSLIRRIGFVERAMPEDPGALRTYALEKIPELVGARTEDEVEARLEELPKLRANHIRGYLEGVELTGPAARQHECFVSLELDTASPRVTRQCKRIGRGDVGRGACEVLMRAVADLEERLETTMDLRVHGHLSPRQLAKVVRTHYYPASRRQRTRLEQNGAEVGEDPANAGPRAFAEYLDHVQADGACHTTYHIAEFPRQDVPMTFMAPLLLHTKAARTVAMVMEPVDPQKAGREIDASQFVRNMIRRGREHYGFESTFRQRSEDEKVEQVGEEHAAGHVPVRFSAYLTVSAESREDLDWATAEVETQVAQSLLEAERLWGQQGPAFVYTLPLARGL</sequence>
<evidence type="ECO:0000256" key="1">
    <source>
        <dbReference type="SAM" id="Phobius"/>
    </source>
</evidence>
<gene>
    <name evidence="2" type="ORF">JF922_06610</name>
</gene>
<evidence type="ECO:0000313" key="3">
    <source>
        <dbReference type="Proteomes" id="UP000612893"/>
    </source>
</evidence>
<protein>
    <recommendedName>
        <fullName evidence="4">PrgI family protein</fullName>
    </recommendedName>
</protein>
<keyword evidence="1" id="KW-0812">Transmembrane</keyword>
<comment type="caution">
    <text evidence="2">The sequence shown here is derived from an EMBL/GenBank/DDBJ whole genome shotgun (WGS) entry which is preliminary data.</text>
</comment>
<accession>A0A934N253</accession>
<evidence type="ECO:0000313" key="2">
    <source>
        <dbReference type="EMBL" id="MBJ7597740.1"/>
    </source>
</evidence>